<gene>
    <name evidence="7" type="ORF">GCM10009802_38500</name>
</gene>
<dbReference type="PANTHER" id="PTHR33238">
    <property type="entry name" value="IRON (METAL) DEPENDENT REPRESSOR, DTXR FAMILY"/>
    <property type="match status" value="1"/>
</dbReference>
<accession>A0ABN2YPR6</accession>
<dbReference type="Proteomes" id="UP001500443">
    <property type="component" value="Unassembled WGS sequence"/>
</dbReference>
<protein>
    <recommendedName>
        <fullName evidence="6">HTH dtxR-type domain-containing protein</fullName>
    </recommendedName>
</protein>
<dbReference type="InterPro" id="IPR050536">
    <property type="entry name" value="DtxR_MntR_Metal-Reg"/>
</dbReference>
<proteinExistence type="inferred from homology"/>
<keyword evidence="2" id="KW-0805">Transcription regulation</keyword>
<keyword evidence="3" id="KW-0238">DNA-binding</keyword>
<feature type="domain" description="HTH dtxR-type" evidence="6">
    <location>
        <begin position="1"/>
        <end position="65"/>
    </location>
</feature>
<dbReference type="Pfam" id="PF01325">
    <property type="entry name" value="Fe_dep_repress"/>
    <property type="match status" value="1"/>
</dbReference>
<evidence type="ECO:0000256" key="5">
    <source>
        <dbReference type="SAM" id="MobiDB-lite"/>
    </source>
</evidence>
<feature type="region of interest" description="Disordered" evidence="5">
    <location>
        <begin position="122"/>
        <end position="167"/>
    </location>
</feature>
<keyword evidence="4" id="KW-0804">Transcription</keyword>
<dbReference type="InterPro" id="IPR036388">
    <property type="entry name" value="WH-like_DNA-bd_sf"/>
</dbReference>
<dbReference type="PANTHER" id="PTHR33238:SF10">
    <property type="entry name" value="IRON-DEPENDENT REPRESSOR IDER"/>
    <property type="match status" value="1"/>
</dbReference>
<name>A0ABN2YPR6_9ACTN</name>
<dbReference type="SUPFAM" id="SSF46785">
    <property type="entry name" value="Winged helix' DNA-binding domain"/>
    <property type="match status" value="1"/>
</dbReference>
<reference evidence="7 8" key="1">
    <citation type="journal article" date="2019" name="Int. J. Syst. Evol. Microbiol.">
        <title>The Global Catalogue of Microorganisms (GCM) 10K type strain sequencing project: providing services to taxonomists for standard genome sequencing and annotation.</title>
        <authorList>
            <consortium name="The Broad Institute Genomics Platform"/>
            <consortium name="The Broad Institute Genome Sequencing Center for Infectious Disease"/>
            <person name="Wu L."/>
            <person name="Ma J."/>
        </authorList>
    </citation>
    <scope>NUCLEOTIDE SEQUENCE [LARGE SCALE GENOMIC DNA]</scope>
    <source>
        <strain evidence="7 8">JCM 15481</strain>
    </source>
</reference>
<evidence type="ECO:0000256" key="2">
    <source>
        <dbReference type="ARBA" id="ARBA00023015"/>
    </source>
</evidence>
<dbReference type="PROSITE" id="PS50944">
    <property type="entry name" value="HTH_DTXR"/>
    <property type="match status" value="1"/>
</dbReference>
<dbReference type="InterPro" id="IPR036390">
    <property type="entry name" value="WH_DNA-bd_sf"/>
</dbReference>
<comment type="similarity">
    <text evidence="1">Belongs to the DtxR/MntR family.</text>
</comment>
<evidence type="ECO:0000256" key="4">
    <source>
        <dbReference type="ARBA" id="ARBA00023163"/>
    </source>
</evidence>
<evidence type="ECO:0000313" key="8">
    <source>
        <dbReference type="Proteomes" id="UP001500443"/>
    </source>
</evidence>
<evidence type="ECO:0000256" key="3">
    <source>
        <dbReference type="ARBA" id="ARBA00023125"/>
    </source>
</evidence>
<evidence type="ECO:0000259" key="6">
    <source>
        <dbReference type="PROSITE" id="PS50944"/>
    </source>
</evidence>
<dbReference type="Pfam" id="PF02742">
    <property type="entry name" value="Fe_dep_repr_C"/>
    <property type="match status" value="1"/>
</dbReference>
<dbReference type="SMART" id="SM00529">
    <property type="entry name" value="HTH_DTXR"/>
    <property type="match status" value="1"/>
</dbReference>
<organism evidence="7 8">
    <name type="scientific">Streptomyces synnematoformans</name>
    <dbReference type="NCBI Taxonomy" id="415721"/>
    <lineage>
        <taxon>Bacteria</taxon>
        <taxon>Bacillati</taxon>
        <taxon>Actinomycetota</taxon>
        <taxon>Actinomycetes</taxon>
        <taxon>Kitasatosporales</taxon>
        <taxon>Streptomycetaceae</taxon>
        <taxon>Streptomyces</taxon>
    </lineage>
</organism>
<dbReference type="SUPFAM" id="SSF47979">
    <property type="entry name" value="Iron-dependent repressor protein, dimerization domain"/>
    <property type="match status" value="1"/>
</dbReference>
<keyword evidence="8" id="KW-1185">Reference proteome</keyword>
<evidence type="ECO:0000256" key="1">
    <source>
        <dbReference type="ARBA" id="ARBA00007871"/>
    </source>
</evidence>
<dbReference type="InterPro" id="IPR022687">
    <property type="entry name" value="HTH_DTXR"/>
</dbReference>
<evidence type="ECO:0000313" key="7">
    <source>
        <dbReference type="EMBL" id="GAA2130505.1"/>
    </source>
</evidence>
<dbReference type="InterPro" id="IPR036421">
    <property type="entry name" value="Fe_dep_repressor_sf"/>
</dbReference>
<dbReference type="Gene3D" id="1.10.10.10">
    <property type="entry name" value="Winged helix-like DNA-binding domain superfamily/Winged helix DNA-binding domain"/>
    <property type="match status" value="1"/>
</dbReference>
<dbReference type="InterPro" id="IPR001367">
    <property type="entry name" value="Fe_dep_repressor"/>
</dbReference>
<dbReference type="InterPro" id="IPR022689">
    <property type="entry name" value="Iron_dep_repressor"/>
</dbReference>
<comment type="caution">
    <text evidence="7">The sequence shown here is derived from an EMBL/GenBank/DDBJ whole genome shotgun (WGS) entry which is preliminary data.</text>
</comment>
<dbReference type="EMBL" id="BAAAPF010000131">
    <property type="protein sequence ID" value="GAA2130505.1"/>
    <property type="molecule type" value="Genomic_DNA"/>
</dbReference>
<sequence length="167" mass="18465">MSRLIDTTQMYLRTILECEERGVIPMRARIAERLHHSGPTVSETVARMQRGGLLHVTGDRRLELTAAGRRIATRVLRKHRLTECLLVDVIGLEWEQAHAEAGRWEHVIGEAVERRVLTLLHHPTRSPSGDPIPGLAELGENSRPATAPVGASARPPVPDGGGPRPRR</sequence>